<gene>
    <name evidence="2" type="ORF">B5E52_11585</name>
</gene>
<sequence>MANLNFKIEGNSESFIKETEQIDSSIRTLATDIEKQEQKTSESFKTITASFASIGIIAGLGWSGVFRGIKTAVSKAIPVLGTISTLADIYSLITSLTKAQRGEQNKLNDSMDVFNRIVQNHAAQPIATIEQLSTEFQSLGDNMDAQRQFIVKNKKAFDELGVSIRNGYDAQQLLVDNKDTFIAAQIAKATSLAYQDKRKEVAARLVGASMAVARKEKDDAVDVEYKAPIGGEGYYIMKANESLKNFRNAMYVFSKEQVEASKKEMEELMLLSLQSEKEASDLMAGLGVAPKVPQPRTANARQMAVTHQKEQQTLISEKEETERQGKANIESEKQAMIEYLKIYGTYQQQKLAMAQDYAEKIRKATAEHGAESPEVKTLERQRQKSTAQHETAAMQANIDWVTVFSEFGGIASSYIQPELDKARAYTQTKEFTNTNVEAQTAFLSSIEKMESILGEPGGNSFKKLGQDVQIYQDSLRALNEAKAEEAVAIEKLVKAQEDYEQALKKGSQAEQDAAKETLNTAKRNADEASNHVQEQTSVVTQNNQSLSETATNLKKNMDNVVQGLSKLSSGSLSGAYSGIIQASNGMKDAIGKTSENLREVPIIGWILSIIDVLKDGLSNLVGGLLDAVFNAISGILDDVLSGDLFVTIGESLLSGISKIFDAISFGGFSSLMDSINGSNAKEVQQAIDKLTDRNEILGKSIDRLTTVMDDAAGGEVINAYQEAKAYQEEQNDNMRQIAKEQARYSSSHHSWNYYMEWTAEQLDWARKNVDGNFSGTESLWDLSPEDMNLLLSNASIYEQIKSAGKGGYGERVMEKLEDFADQAGKLDELTDKIHTSLMQMSFDSLRDSFLNSLMDMDKDAKGFSEDFAGYMQRALLNFAIGDLLNKELEGWYNGIARDIQTQKGKLREEQIDQYRSVWEGYVQQGISIRDGIAEITGYGNAGESSGQQGTNGGFQTMSQDTGSELNGRFTALQISNEEIKNSMQFALGSLSVLCTATSDGNFILSDMRNLAVISNGHLEDIAKYTKVIQGFGEKLDNIDRNTKKL</sequence>
<organism evidence="2 3">
    <name type="scientific">Bacteroides xylanisolvens</name>
    <dbReference type="NCBI Taxonomy" id="371601"/>
    <lineage>
        <taxon>Bacteria</taxon>
        <taxon>Pseudomonadati</taxon>
        <taxon>Bacteroidota</taxon>
        <taxon>Bacteroidia</taxon>
        <taxon>Bacteroidales</taxon>
        <taxon>Bacteroidaceae</taxon>
        <taxon>Bacteroides</taxon>
    </lineage>
</organism>
<dbReference type="EMBL" id="NFLW01000021">
    <property type="protein sequence ID" value="OUQ67947.1"/>
    <property type="molecule type" value="Genomic_DNA"/>
</dbReference>
<evidence type="ECO:0000313" key="2">
    <source>
        <dbReference type="EMBL" id="OUQ67947.1"/>
    </source>
</evidence>
<evidence type="ECO:0000313" key="3">
    <source>
        <dbReference type="Proteomes" id="UP000196036"/>
    </source>
</evidence>
<feature type="region of interest" description="Disordered" evidence="1">
    <location>
        <begin position="524"/>
        <end position="544"/>
    </location>
</feature>
<dbReference type="Proteomes" id="UP000196036">
    <property type="component" value="Unassembled WGS sequence"/>
</dbReference>
<comment type="caution">
    <text evidence="2">The sequence shown here is derived from an EMBL/GenBank/DDBJ whole genome shotgun (WGS) entry which is preliminary data.</text>
</comment>
<reference evidence="3" key="1">
    <citation type="submission" date="2017-04" db="EMBL/GenBank/DDBJ databases">
        <title>Function of individual gut microbiota members based on whole genome sequencing of pure cultures obtained from chicken caecum.</title>
        <authorList>
            <person name="Medvecky M."/>
            <person name="Cejkova D."/>
            <person name="Polansky O."/>
            <person name="Karasova D."/>
            <person name="Kubasova T."/>
            <person name="Cizek A."/>
            <person name="Rychlik I."/>
        </authorList>
    </citation>
    <scope>NUCLEOTIDE SEQUENCE [LARGE SCALE GENOMIC DNA]</scope>
    <source>
        <strain evidence="3">An109</strain>
    </source>
</reference>
<accession>A0A1Y4VCV3</accession>
<dbReference type="RefSeq" id="WP_087318284.1">
    <property type="nucleotide sequence ID" value="NZ_JAHOJA010000022.1"/>
</dbReference>
<evidence type="ECO:0000256" key="1">
    <source>
        <dbReference type="SAM" id="MobiDB-lite"/>
    </source>
</evidence>
<name>A0A1Y4VCV3_9BACE</name>
<feature type="compositionally biased region" description="Polar residues" evidence="1">
    <location>
        <begin position="530"/>
        <end position="544"/>
    </location>
</feature>
<protein>
    <submittedName>
        <fullName evidence="2">Uncharacterized protein</fullName>
    </submittedName>
</protein>
<dbReference type="AlphaFoldDB" id="A0A1Y4VCV3"/>
<proteinExistence type="predicted"/>